<organism evidence="2 3">
    <name type="scientific">Svornostia abyssi</name>
    <dbReference type="NCBI Taxonomy" id="2898438"/>
    <lineage>
        <taxon>Bacteria</taxon>
        <taxon>Bacillati</taxon>
        <taxon>Actinomycetota</taxon>
        <taxon>Thermoleophilia</taxon>
        <taxon>Solirubrobacterales</taxon>
        <taxon>Baekduiaceae</taxon>
        <taxon>Svornostia</taxon>
    </lineage>
</organism>
<dbReference type="RefSeq" id="WP_353865193.1">
    <property type="nucleotide sequence ID" value="NZ_CP088295.1"/>
</dbReference>
<evidence type="ECO:0000256" key="1">
    <source>
        <dbReference type="SAM" id="SignalP"/>
    </source>
</evidence>
<keyword evidence="3" id="KW-1185">Reference proteome</keyword>
<sequence length="632" mass="65900">MRASCLSPVLFVVVLLGLLAPASASAEIEILNRGIAPAPLVEGTEAAINVDVQVDQAPYIVELGCCGADSLDSPAQRLILDETSPETQRTTGSHRFTFTVPAATAADRIITVRVSDSSGASKKVTFALDIPTPVPPPVPVEPPEPQGPTRQSACPPVVTFGLVRARSTGSCWQQFKAGTNPTRQAGLDIEPRATFYETRGGFTLNGIPFPAPPSGTSYVLVEPTSSARGGQVGIDRTITLDLGPITLFRGPIRFQLPAPGSNGKLAALNLPAGTLGGLQVGGSAEVIFRNSGGRFSTSFPVQVTLPSIFKPFPGSDRGSVTGATEIRTEDGRGVSVDGGRIQIENVAIGKVGLKQFCISYMSAGVSRSFSACQPPDLNGAPAVSCNPPSRQLERFDASVLVQLPLPSRPSLGAYAGIAGGRFSYAGGFVDDAGIPLVAGVALERVGFGVCVQNGLVLRGDGGLSFARGLVRGDASLTYAEPGRGFFLEAAAFMRVATIPVGNGRVRVDNTGFVDFDLNAQMRLGGGFLIVNGGVGGFIQPSPFLFSMDGRIQVCIELGIFGQPCIAQASVTVSSIGVGGCAGTFAGDFSAFFFWQQPRERQALRLRPGLRLPEPRADRAAQTGGRELLVPRA</sequence>
<dbReference type="Proteomes" id="UP001058860">
    <property type="component" value="Chromosome"/>
</dbReference>
<proteinExistence type="predicted"/>
<gene>
    <name evidence="2" type="ORF">LRS13_04070</name>
</gene>
<dbReference type="EMBL" id="CP088295">
    <property type="protein sequence ID" value="UUY04715.1"/>
    <property type="molecule type" value="Genomic_DNA"/>
</dbReference>
<name>A0ABY5PJX3_9ACTN</name>
<feature type="chain" id="PRO_5047508885" evidence="1">
    <location>
        <begin position="27"/>
        <end position="632"/>
    </location>
</feature>
<feature type="signal peptide" evidence="1">
    <location>
        <begin position="1"/>
        <end position="26"/>
    </location>
</feature>
<protein>
    <submittedName>
        <fullName evidence="2">Uncharacterized protein</fullName>
    </submittedName>
</protein>
<reference evidence="3" key="1">
    <citation type="submission" date="2021-11" db="EMBL/GenBank/DDBJ databases">
        <title>Cultivation dependent microbiological survey of springs from the worlds oldest radium mine currently devoted to the extraction of radon-saturated water.</title>
        <authorList>
            <person name="Kapinusova G."/>
            <person name="Smrhova T."/>
            <person name="Strejcek M."/>
            <person name="Suman J."/>
            <person name="Jani K."/>
            <person name="Pajer P."/>
            <person name="Uhlik O."/>
        </authorList>
    </citation>
    <scope>NUCLEOTIDE SEQUENCE [LARGE SCALE GENOMIC DNA]</scope>
    <source>
        <strain evidence="3">J379</strain>
    </source>
</reference>
<accession>A0ABY5PJX3</accession>
<evidence type="ECO:0000313" key="3">
    <source>
        <dbReference type="Proteomes" id="UP001058860"/>
    </source>
</evidence>
<keyword evidence="1" id="KW-0732">Signal</keyword>
<evidence type="ECO:0000313" key="2">
    <source>
        <dbReference type="EMBL" id="UUY04715.1"/>
    </source>
</evidence>